<evidence type="ECO:0000313" key="2">
    <source>
        <dbReference type="Proteomes" id="UP000027451"/>
    </source>
</evidence>
<organism evidence="1 2">
    <name type="scientific">Caballeronia zhejiangensis</name>
    <dbReference type="NCBI Taxonomy" id="871203"/>
    <lineage>
        <taxon>Bacteria</taxon>
        <taxon>Pseudomonadati</taxon>
        <taxon>Pseudomonadota</taxon>
        <taxon>Betaproteobacteria</taxon>
        <taxon>Burkholderiales</taxon>
        <taxon>Burkholderiaceae</taxon>
        <taxon>Caballeronia</taxon>
    </lineage>
</organism>
<dbReference type="RefSeq" id="WP_034474042.1">
    <property type="nucleotide sequence ID" value="NZ_JFHD01000047.1"/>
</dbReference>
<dbReference type="EMBL" id="JFHD01000047">
    <property type="protein sequence ID" value="KDR25475.1"/>
    <property type="molecule type" value="Genomic_DNA"/>
</dbReference>
<gene>
    <name evidence="1" type="ORF">BG60_28475</name>
</gene>
<accession>A0A656QBR4</accession>
<name>A0A656QBR4_9BURK</name>
<comment type="caution">
    <text evidence="1">The sequence shown here is derived from an EMBL/GenBank/DDBJ whole genome shotgun (WGS) entry which is preliminary data.</text>
</comment>
<proteinExistence type="predicted"/>
<sequence length="258" mass="28993">MTNDELEQYIYSRTRQFVGAHVLEVINELLSASIADTPRYAEWKHLRTHGQWRDGVPSWARGHNKTMDDMTAAVAVIEELAAALSSGASIADTASLSDAQIDWIVQSGRAFSYDEIRAKIGKVREASIADTAGEKEDETLSLANADWRNLYDMVYGHECSFKSFMMTVDDLAAPPAPSVANALEDRSKEEAAQIGYSKMTREIYDPELIEIAQRCARKTHEGHRYLPTTNKDQDNFRPHDWVIDAMREAIKASKKVPK</sequence>
<dbReference type="AlphaFoldDB" id="A0A656QBR4"/>
<protein>
    <submittedName>
        <fullName evidence="1">Uncharacterized protein</fullName>
    </submittedName>
</protein>
<reference evidence="1 2" key="1">
    <citation type="submission" date="2014-03" db="EMBL/GenBank/DDBJ databases">
        <title>Draft Genome Sequences of Four Burkholderia Strains.</title>
        <authorList>
            <person name="Liu X.Y."/>
            <person name="Li C.X."/>
            <person name="Xu J.H."/>
        </authorList>
    </citation>
    <scope>NUCLEOTIDE SEQUENCE [LARGE SCALE GENOMIC DNA]</scope>
    <source>
        <strain evidence="1 2">OP-1</strain>
    </source>
</reference>
<keyword evidence="2" id="KW-1185">Reference proteome</keyword>
<dbReference type="Proteomes" id="UP000027451">
    <property type="component" value="Unassembled WGS sequence"/>
</dbReference>
<evidence type="ECO:0000313" key="1">
    <source>
        <dbReference type="EMBL" id="KDR25475.1"/>
    </source>
</evidence>